<evidence type="ECO:0000256" key="2">
    <source>
        <dbReference type="ARBA" id="ARBA00023125"/>
    </source>
</evidence>
<dbReference type="Gene3D" id="3.30.450.40">
    <property type="match status" value="1"/>
</dbReference>
<proteinExistence type="predicted"/>
<dbReference type="PANTHER" id="PTHR30136">
    <property type="entry name" value="HELIX-TURN-HELIX TRANSCRIPTIONAL REGULATOR, ICLR FAMILY"/>
    <property type="match status" value="1"/>
</dbReference>
<dbReference type="Gene3D" id="1.10.10.10">
    <property type="entry name" value="Winged helix-like DNA-binding domain superfamily/Winged helix DNA-binding domain"/>
    <property type="match status" value="1"/>
</dbReference>
<feature type="domain" description="HTH iclR-type" evidence="6">
    <location>
        <begin position="14"/>
        <end position="75"/>
    </location>
</feature>
<evidence type="ECO:0000313" key="9">
    <source>
        <dbReference type="Proteomes" id="UP000661691"/>
    </source>
</evidence>
<feature type="domain" description="IclR-ED" evidence="7">
    <location>
        <begin position="76"/>
        <end position="255"/>
    </location>
</feature>
<dbReference type="SUPFAM" id="SSF55781">
    <property type="entry name" value="GAF domain-like"/>
    <property type="match status" value="1"/>
</dbReference>
<dbReference type="GO" id="GO:0003700">
    <property type="term" value="F:DNA-binding transcription factor activity"/>
    <property type="evidence" value="ECO:0007669"/>
    <property type="project" value="TreeGrafter"/>
</dbReference>
<accession>A0A926NFR7</accession>
<keyword evidence="3" id="KW-0804">Transcription</keyword>
<keyword evidence="1" id="KW-0805">Transcription regulation</keyword>
<gene>
    <name evidence="8" type="ORF">IC620_10210</name>
</gene>
<reference evidence="8" key="1">
    <citation type="submission" date="2020-09" db="EMBL/GenBank/DDBJ databases">
        <title>A novel bacterium of genus Hazenella, isolated from South China Sea.</title>
        <authorList>
            <person name="Huang H."/>
            <person name="Mo K."/>
            <person name="Hu Y."/>
        </authorList>
    </citation>
    <scope>NUCLEOTIDE SEQUENCE</scope>
    <source>
        <strain evidence="8">IB182357</strain>
    </source>
</reference>
<dbReference type="InterPro" id="IPR005471">
    <property type="entry name" value="Tscrpt_reg_IclR_N"/>
</dbReference>
<evidence type="ECO:0000256" key="1">
    <source>
        <dbReference type="ARBA" id="ARBA00023015"/>
    </source>
</evidence>
<evidence type="ECO:0000256" key="4">
    <source>
        <dbReference type="ARBA" id="ARBA00058938"/>
    </source>
</evidence>
<dbReference type="InterPro" id="IPR036390">
    <property type="entry name" value="WH_DNA-bd_sf"/>
</dbReference>
<dbReference type="PROSITE" id="PS51078">
    <property type="entry name" value="ICLR_ED"/>
    <property type="match status" value="1"/>
</dbReference>
<name>A0A926NFR7_9BACL</name>
<dbReference type="PROSITE" id="PS51077">
    <property type="entry name" value="HTH_ICLR"/>
    <property type="match status" value="1"/>
</dbReference>
<sequence length="256" mass="28964">MEVSILSDDKKLTVRAAERAMDILLCFVTEQKLGMMEIATRTGLNKSTVFRLLATLEKKGFIKRDPATEKYQLGFRIWELAANIDHSNDPAVLFLPEMERLRDEIDETISLYIRDGNERVRIQAVESMQAIRRVAPIGARMPLSVGASSKILMAYLNEEEIIQQVLNDAAWIQDMKLETYVEQLKQIKARGYAISIEEREEGTAAVSVPVFSRRGRFVAALAVSGPVTRMNKIQMLQFVPILIQSASQMGRMIVEE</sequence>
<dbReference type="GO" id="GO:0003677">
    <property type="term" value="F:DNA binding"/>
    <property type="evidence" value="ECO:0007669"/>
    <property type="project" value="UniProtKB-KW"/>
</dbReference>
<dbReference type="SUPFAM" id="SSF46785">
    <property type="entry name" value="Winged helix' DNA-binding domain"/>
    <property type="match status" value="1"/>
</dbReference>
<dbReference type="Proteomes" id="UP000661691">
    <property type="component" value="Unassembled WGS sequence"/>
</dbReference>
<dbReference type="EMBL" id="JACXAH010000013">
    <property type="protein sequence ID" value="MBD1372729.1"/>
    <property type="molecule type" value="Genomic_DNA"/>
</dbReference>
<dbReference type="Pfam" id="PF01614">
    <property type="entry name" value="IclR_C"/>
    <property type="match status" value="1"/>
</dbReference>
<evidence type="ECO:0000259" key="6">
    <source>
        <dbReference type="PROSITE" id="PS51077"/>
    </source>
</evidence>
<dbReference type="SMART" id="SM00346">
    <property type="entry name" value="HTH_ICLR"/>
    <property type="match status" value="1"/>
</dbReference>
<organism evidence="8 9">
    <name type="scientific">Polycladospora coralii</name>
    <dbReference type="NCBI Taxonomy" id="2771432"/>
    <lineage>
        <taxon>Bacteria</taxon>
        <taxon>Bacillati</taxon>
        <taxon>Bacillota</taxon>
        <taxon>Bacilli</taxon>
        <taxon>Bacillales</taxon>
        <taxon>Thermoactinomycetaceae</taxon>
        <taxon>Polycladospora</taxon>
    </lineage>
</organism>
<keyword evidence="9" id="KW-1185">Reference proteome</keyword>
<comment type="caution">
    <text evidence="8">The sequence shown here is derived from an EMBL/GenBank/DDBJ whole genome shotgun (WGS) entry which is preliminary data.</text>
</comment>
<keyword evidence="2" id="KW-0238">DNA-binding</keyword>
<dbReference type="PANTHER" id="PTHR30136:SF39">
    <property type="entry name" value="TRANSCRIPTIONAL REGULATORY PROTEIN"/>
    <property type="match status" value="1"/>
</dbReference>
<evidence type="ECO:0000256" key="5">
    <source>
        <dbReference type="ARBA" id="ARBA00070406"/>
    </source>
</evidence>
<evidence type="ECO:0000259" key="7">
    <source>
        <dbReference type="PROSITE" id="PS51078"/>
    </source>
</evidence>
<dbReference type="InterPro" id="IPR029016">
    <property type="entry name" value="GAF-like_dom_sf"/>
</dbReference>
<dbReference type="InterPro" id="IPR036388">
    <property type="entry name" value="WH-like_DNA-bd_sf"/>
</dbReference>
<dbReference type="Pfam" id="PF09339">
    <property type="entry name" value="HTH_IclR"/>
    <property type="match status" value="1"/>
</dbReference>
<evidence type="ECO:0000256" key="3">
    <source>
        <dbReference type="ARBA" id="ARBA00023163"/>
    </source>
</evidence>
<comment type="function">
    <text evidence="4">May be an activator protein for the gylABX operon.</text>
</comment>
<dbReference type="InterPro" id="IPR014757">
    <property type="entry name" value="Tscrpt_reg_IclR_C"/>
</dbReference>
<dbReference type="GO" id="GO:0045892">
    <property type="term" value="P:negative regulation of DNA-templated transcription"/>
    <property type="evidence" value="ECO:0007669"/>
    <property type="project" value="UniProtKB-ARBA"/>
</dbReference>
<dbReference type="AlphaFoldDB" id="A0A926NFR7"/>
<dbReference type="InterPro" id="IPR050707">
    <property type="entry name" value="HTH_MetabolicPath_Reg"/>
</dbReference>
<evidence type="ECO:0000313" key="8">
    <source>
        <dbReference type="EMBL" id="MBD1372729.1"/>
    </source>
</evidence>
<protein>
    <recommendedName>
        <fullName evidence="5">Glycerol operon regulatory protein</fullName>
    </recommendedName>
</protein>
<dbReference type="FunFam" id="1.10.10.10:FF:000056">
    <property type="entry name" value="IclR family transcriptional regulator"/>
    <property type="match status" value="1"/>
</dbReference>